<dbReference type="CDD" id="cd04056">
    <property type="entry name" value="Peptidases_S53"/>
    <property type="match status" value="1"/>
</dbReference>
<protein>
    <recommendedName>
        <fullName evidence="9">Peptidase S53 domain-containing protein</fullName>
    </recommendedName>
</protein>
<keyword evidence="6" id="KW-0106">Calcium</keyword>
<keyword evidence="3" id="KW-0479">Metal-binding</keyword>
<reference evidence="11" key="1">
    <citation type="journal article" date="2019" name="Int. J. Syst. Evol. Microbiol.">
        <title>The Global Catalogue of Microorganisms (GCM) 10K type strain sequencing project: providing services to taxonomists for standard genome sequencing and annotation.</title>
        <authorList>
            <consortium name="The Broad Institute Genomics Platform"/>
            <consortium name="The Broad Institute Genome Sequencing Center for Infectious Disease"/>
            <person name="Wu L."/>
            <person name="Ma J."/>
        </authorList>
    </citation>
    <scope>NUCLEOTIDE SEQUENCE [LARGE SCALE GENOMIC DNA]</scope>
    <source>
        <strain evidence="11">JCM 3272</strain>
    </source>
</reference>
<feature type="domain" description="Peptidase S53" evidence="9">
    <location>
        <begin position="177"/>
        <end position="525"/>
    </location>
</feature>
<dbReference type="PANTHER" id="PTHR14218:SF15">
    <property type="entry name" value="TRIPEPTIDYL-PEPTIDASE 1"/>
    <property type="match status" value="1"/>
</dbReference>
<evidence type="ECO:0000313" key="10">
    <source>
        <dbReference type="EMBL" id="GAA2335639.1"/>
    </source>
</evidence>
<evidence type="ECO:0000256" key="8">
    <source>
        <dbReference type="SAM" id="SignalP"/>
    </source>
</evidence>
<evidence type="ECO:0000256" key="1">
    <source>
        <dbReference type="ARBA" id="ARBA00001913"/>
    </source>
</evidence>
<comment type="cofactor">
    <cofactor evidence="1">
        <name>Ca(2+)</name>
        <dbReference type="ChEBI" id="CHEBI:29108"/>
    </cofactor>
</comment>
<dbReference type="SUPFAM" id="SSF54897">
    <property type="entry name" value="Protease propeptides/inhibitors"/>
    <property type="match status" value="1"/>
</dbReference>
<dbReference type="Proteomes" id="UP001501444">
    <property type="component" value="Unassembled WGS sequence"/>
</dbReference>
<dbReference type="InterPro" id="IPR023828">
    <property type="entry name" value="Peptidase_S8_Ser-AS"/>
</dbReference>
<dbReference type="PANTHER" id="PTHR14218">
    <property type="entry name" value="PROTEASE S8 TRIPEPTIDYL PEPTIDASE I CLN2"/>
    <property type="match status" value="1"/>
</dbReference>
<dbReference type="PROSITE" id="PS00138">
    <property type="entry name" value="SUBTILASE_SER"/>
    <property type="match status" value="1"/>
</dbReference>
<dbReference type="CDD" id="cd11377">
    <property type="entry name" value="Pro-peptidase_S53"/>
    <property type="match status" value="1"/>
</dbReference>
<feature type="chain" id="PRO_5045946905" description="Peptidase S53 domain-containing protein" evidence="8">
    <location>
        <begin position="22"/>
        <end position="722"/>
    </location>
</feature>
<keyword evidence="8" id="KW-0732">Signal</keyword>
<dbReference type="InterPro" id="IPR013783">
    <property type="entry name" value="Ig-like_fold"/>
</dbReference>
<dbReference type="InterPro" id="IPR036852">
    <property type="entry name" value="Peptidase_S8/S53_dom_sf"/>
</dbReference>
<evidence type="ECO:0000256" key="2">
    <source>
        <dbReference type="ARBA" id="ARBA00022670"/>
    </source>
</evidence>
<evidence type="ECO:0000256" key="7">
    <source>
        <dbReference type="ARBA" id="ARBA00023145"/>
    </source>
</evidence>
<gene>
    <name evidence="10" type="ORF">GCM10010170_015610</name>
</gene>
<dbReference type="InterPro" id="IPR015919">
    <property type="entry name" value="Cadherin-like_sf"/>
</dbReference>
<feature type="signal peptide" evidence="8">
    <location>
        <begin position="1"/>
        <end position="21"/>
    </location>
</feature>
<dbReference type="PROSITE" id="PS51695">
    <property type="entry name" value="SEDOLISIN"/>
    <property type="match status" value="1"/>
</dbReference>
<dbReference type="Gene3D" id="2.60.40.10">
    <property type="entry name" value="Immunoglobulins"/>
    <property type="match status" value="1"/>
</dbReference>
<keyword evidence="11" id="KW-1185">Reference proteome</keyword>
<sequence>MVALVAALLAGAATLASPAAAATDGPRRLGASAADVTVGVALKPRNQARLDALVAAVSDPSSPLYRHYLTAAEYNALFAPAQSDVDRVSAYLRGQGLTVQEVTGNRQVVVATGPAAAAGKAFHTAVSDFQAAGGGRFYAADAAPAVPAEIAGVTRAVTGLDSRPMFRHAAPTGPGGGYTPAQLRTAYSLTGLSGSYTGSGETVGLIEFDTFKQADIDTWTSQFGQPRVVPTVVKIDGGVSTPGSGQLEVTLDIDAVAATAPSASQIVYSAPNTDTAWVHEMARIASDNQITILSGSWLAGEKCESAPINASHDSYNQMVLQGVTLLSASGDWGATGCGYNGDNSTLQADYPASDPLFTGVGGTRLTTSDNAGTYSSETCWNQGGTGNTRSGGAYSSIFARPDWQTGSNQYRSVPDVALLADYSAGALSVNTNGSWQSVGGTSLSSPLWAGYVALLNQKARAAGKARLGALNPTLYSLAKGSSYTSLFHDVTSGSNGTYSAGTGYDLCTGWGSMKGDALGDALLGTTTPPPADFGLALSPTGGSVQPGASATTTVSTTAGTNPTGAITLTASGQPSGVTVSFAPATVNPGDSSTATIATTASAAAGTYTIHVTGTAGAVTHSADYSLTIGSTTPPPGDLALADPGTLTSTKGTSVSVAMHATGGTTPYRWTASGLPAGLSINPSTGVISGRPTTWANYYATVRVTDAGGATASRSFYWFIFPF</sequence>
<dbReference type="Pfam" id="PF09286">
    <property type="entry name" value="Pro-kuma_activ"/>
    <property type="match status" value="1"/>
</dbReference>
<evidence type="ECO:0000256" key="4">
    <source>
        <dbReference type="ARBA" id="ARBA00022801"/>
    </source>
</evidence>
<keyword evidence="2" id="KW-0645">Protease</keyword>
<dbReference type="InterPro" id="IPR015366">
    <property type="entry name" value="S53_propep"/>
</dbReference>
<dbReference type="InterPro" id="IPR030400">
    <property type="entry name" value="Sedolisin_dom"/>
</dbReference>
<organism evidence="10 11">
    <name type="scientific">Dactylosporangium salmoneum</name>
    <dbReference type="NCBI Taxonomy" id="53361"/>
    <lineage>
        <taxon>Bacteria</taxon>
        <taxon>Bacillati</taxon>
        <taxon>Actinomycetota</taxon>
        <taxon>Actinomycetes</taxon>
        <taxon>Micromonosporales</taxon>
        <taxon>Micromonosporaceae</taxon>
        <taxon>Dactylosporangium</taxon>
    </lineage>
</organism>
<evidence type="ECO:0000259" key="9">
    <source>
        <dbReference type="PROSITE" id="PS51695"/>
    </source>
</evidence>
<evidence type="ECO:0000256" key="6">
    <source>
        <dbReference type="ARBA" id="ARBA00022837"/>
    </source>
</evidence>
<evidence type="ECO:0000313" key="11">
    <source>
        <dbReference type="Proteomes" id="UP001501444"/>
    </source>
</evidence>
<dbReference type="SUPFAM" id="SSF52743">
    <property type="entry name" value="Subtilisin-like"/>
    <property type="match status" value="1"/>
</dbReference>
<dbReference type="InterPro" id="IPR050819">
    <property type="entry name" value="Tripeptidyl-peptidase_I"/>
</dbReference>
<name>A0ABP5SP26_9ACTN</name>
<dbReference type="SMART" id="SM00944">
    <property type="entry name" value="Pro-kuma_activ"/>
    <property type="match status" value="1"/>
</dbReference>
<keyword evidence="4" id="KW-0378">Hydrolase</keyword>
<keyword evidence="7" id="KW-0865">Zymogen</keyword>
<accession>A0ABP5SP26</accession>
<comment type="caution">
    <text evidence="10">The sequence shown here is derived from an EMBL/GenBank/DDBJ whole genome shotgun (WGS) entry which is preliminary data.</text>
</comment>
<dbReference type="Pfam" id="PF05345">
    <property type="entry name" value="He_PIG"/>
    <property type="match status" value="1"/>
</dbReference>
<keyword evidence="5" id="KW-0720">Serine protease</keyword>
<proteinExistence type="predicted"/>
<evidence type="ECO:0000256" key="3">
    <source>
        <dbReference type="ARBA" id="ARBA00022723"/>
    </source>
</evidence>
<evidence type="ECO:0000256" key="5">
    <source>
        <dbReference type="ARBA" id="ARBA00022825"/>
    </source>
</evidence>
<dbReference type="Gene3D" id="3.40.50.200">
    <property type="entry name" value="Peptidase S8/S53 domain"/>
    <property type="match status" value="1"/>
</dbReference>
<dbReference type="SUPFAM" id="SSF49313">
    <property type="entry name" value="Cadherin-like"/>
    <property type="match status" value="1"/>
</dbReference>
<dbReference type="EMBL" id="BAAARV010000016">
    <property type="protein sequence ID" value="GAA2335639.1"/>
    <property type="molecule type" value="Genomic_DNA"/>
</dbReference>